<evidence type="ECO:0000313" key="2">
    <source>
        <dbReference type="Proteomes" id="UP000886741"/>
    </source>
</evidence>
<protein>
    <submittedName>
        <fullName evidence="1">Uncharacterized protein</fullName>
    </submittedName>
</protein>
<evidence type="ECO:0000313" key="1">
    <source>
        <dbReference type="EMBL" id="HIS64290.1"/>
    </source>
</evidence>
<name>A0A9D1F8Y6_9FIRM</name>
<sequence length="141" mass="15086">MWNPYESNDRTGDVRYFGYAVQQVAPAGELLMARYCPAEDTEPSPTVYLPGGRYLIAYSVNASAAEPAASDTATLGIAPRFNGVPFPRGGSFATVPDDGSAPLNSTFVITLPRAVNTLSFTNTGSLNTSYQLLNVTVSRLR</sequence>
<comment type="caution">
    <text evidence="1">The sequence shown here is derived from an EMBL/GenBank/DDBJ whole genome shotgun (WGS) entry which is preliminary data.</text>
</comment>
<gene>
    <name evidence="1" type="ORF">IAA83_02830</name>
</gene>
<dbReference type="Proteomes" id="UP000886741">
    <property type="component" value="Unassembled WGS sequence"/>
</dbReference>
<organism evidence="1 2">
    <name type="scientific">Candidatus Avoscillospira avistercoris</name>
    <dbReference type="NCBI Taxonomy" id="2840707"/>
    <lineage>
        <taxon>Bacteria</taxon>
        <taxon>Bacillati</taxon>
        <taxon>Bacillota</taxon>
        <taxon>Clostridia</taxon>
        <taxon>Eubacteriales</taxon>
        <taxon>Oscillospiraceae</taxon>
        <taxon>Oscillospiraceae incertae sedis</taxon>
        <taxon>Candidatus Avoscillospira</taxon>
    </lineage>
</organism>
<proteinExistence type="predicted"/>
<reference evidence="1" key="2">
    <citation type="journal article" date="2021" name="PeerJ">
        <title>Extensive microbial diversity within the chicken gut microbiome revealed by metagenomics and culture.</title>
        <authorList>
            <person name="Gilroy R."/>
            <person name="Ravi A."/>
            <person name="Getino M."/>
            <person name="Pursley I."/>
            <person name="Horton D.L."/>
            <person name="Alikhan N.F."/>
            <person name="Baker D."/>
            <person name="Gharbi K."/>
            <person name="Hall N."/>
            <person name="Watson M."/>
            <person name="Adriaenssens E.M."/>
            <person name="Foster-Nyarko E."/>
            <person name="Jarju S."/>
            <person name="Secka A."/>
            <person name="Antonio M."/>
            <person name="Oren A."/>
            <person name="Chaudhuri R.R."/>
            <person name="La Ragione R."/>
            <person name="Hildebrand F."/>
            <person name="Pallen M.J."/>
        </authorList>
    </citation>
    <scope>NUCLEOTIDE SEQUENCE</scope>
    <source>
        <strain evidence="1">ChiBcec16-1751</strain>
    </source>
</reference>
<accession>A0A9D1F8Y6</accession>
<reference evidence="1" key="1">
    <citation type="submission" date="2020-10" db="EMBL/GenBank/DDBJ databases">
        <authorList>
            <person name="Gilroy R."/>
        </authorList>
    </citation>
    <scope>NUCLEOTIDE SEQUENCE</scope>
    <source>
        <strain evidence="1">ChiBcec16-1751</strain>
    </source>
</reference>
<dbReference type="EMBL" id="DVJJ01000050">
    <property type="protein sequence ID" value="HIS64290.1"/>
    <property type="molecule type" value="Genomic_DNA"/>
</dbReference>
<dbReference type="AlphaFoldDB" id="A0A9D1F8Y6"/>